<feature type="chain" id="PRO_5020228702" evidence="1">
    <location>
        <begin position="22"/>
        <end position="148"/>
    </location>
</feature>
<comment type="caution">
    <text evidence="2">The sequence shown here is derived from an EMBL/GenBank/DDBJ whole genome shotgun (WGS) entry which is preliminary data.</text>
</comment>
<dbReference type="Proteomes" id="UP000294599">
    <property type="component" value="Unassembled WGS sequence"/>
</dbReference>
<proteinExistence type="predicted"/>
<reference evidence="2 3" key="1">
    <citation type="submission" date="2019-03" db="EMBL/GenBank/DDBJ databases">
        <title>Genomic Encyclopedia of Type Strains, Phase IV (KMG-IV): sequencing the most valuable type-strain genomes for metagenomic binning, comparative biology and taxonomic classification.</title>
        <authorList>
            <person name="Goeker M."/>
        </authorList>
    </citation>
    <scope>NUCLEOTIDE SEQUENCE [LARGE SCALE GENOMIC DNA]</scope>
    <source>
        <strain evidence="2 3">DSM 21944</strain>
    </source>
</reference>
<dbReference type="Pfam" id="PF16267">
    <property type="entry name" value="DUF4920"/>
    <property type="match status" value="1"/>
</dbReference>
<dbReference type="EMBL" id="SMAF01000024">
    <property type="protein sequence ID" value="TCS94055.1"/>
    <property type="molecule type" value="Genomic_DNA"/>
</dbReference>
<evidence type="ECO:0000313" key="3">
    <source>
        <dbReference type="Proteomes" id="UP000294599"/>
    </source>
</evidence>
<accession>A0A4R3L519</accession>
<dbReference type="InterPro" id="IPR032577">
    <property type="entry name" value="DUF4920"/>
</dbReference>
<keyword evidence="1" id="KW-0732">Signal</keyword>
<keyword evidence="3" id="KW-1185">Reference proteome</keyword>
<sequence length="148" mass="16329">MKQWRVMTVAALVCAGGLAMAQTAEQHGEDMPLGRPIGIGAALDNDSTWTGRYGKFEGRVTEVCQNRGCWLVLAEGDRHARVFTGHRFFLPRDFQGEAVVFGRLGKRTLSEAFAKHLAEDGGRDPDEVSGEQVEYRIDARSIRLLPAP</sequence>
<name>A0A4R3L519_9GAMM</name>
<gene>
    <name evidence="2" type="ORF">EDC25_12430</name>
</gene>
<dbReference type="RefSeq" id="WP_164483901.1">
    <property type="nucleotide sequence ID" value="NZ_JBHLWF010000010.1"/>
</dbReference>
<evidence type="ECO:0000256" key="1">
    <source>
        <dbReference type="SAM" id="SignalP"/>
    </source>
</evidence>
<feature type="signal peptide" evidence="1">
    <location>
        <begin position="1"/>
        <end position="21"/>
    </location>
</feature>
<protein>
    <submittedName>
        <fullName evidence="2">Uncharacterized protein DUF4920</fullName>
    </submittedName>
</protein>
<dbReference type="AlphaFoldDB" id="A0A4R3L519"/>
<organism evidence="2 3">
    <name type="scientific">Pseudofulvimonas gallinarii</name>
    <dbReference type="NCBI Taxonomy" id="634155"/>
    <lineage>
        <taxon>Bacteria</taxon>
        <taxon>Pseudomonadati</taxon>
        <taxon>Pseudomonadota</taxon>
        <taxon>Gammaproteobacteria</taxon>
        <taxon>Lysobacterales</taxon>
        <taxon>Rhodanobacteraceae</taxon>
        <taxon>Pseudofulvimonas</taxon>
    </lineage>
</organism>
<evidence type="ECO:0000313" key="2">
    <source>
        <dbReference type="EMBL" id="TCS94055.1"/>
    </source>
</evidence>